<dbReference type="AlphaFoldDB" id="A0A848GII0"/>
<evidence type="ECO:0000313" key="2">
    <source>
        <dbReference type="Proteomes" id="UP000583266"/>
    </source>
</evidence>
<proteinExistence type="predicted"/>
<dbReference type="Proteomes" id="UP000583266">
    <property type="component" value="Unassembled WGS sequence"/>
</dbReference>
<name>A0A848GII0_9BACT</name>
<dbReference type="RefSeq" id="WP_169222877.1">
    <property type="nucleotide sequence ID" value="NZ_JABBGC010000001.1"/>
</dbReference>
<gene>
    <name evidence="1" type="ORF">HHL17_00535</name>
</gene>
<organism evidence="1 2">
    <name type="scientific">Chitinophaga fulva</name>
    <dbReference type="NCBI Taxonomy" id="2728842"/>
    <lineage>
        <taxon>Bacteria</taxon>
        <taxon>Pseudomonadati</taxon>
        <taxon>Bacteroidota</taxon>
        <taxon>Chitinophagia</taxon>
        <taxon>Chitinophagales</taxon>
        <taxon>Chitinophagaceae</taxon>
        <taxon>Chitinophaga</taxon>
    </lineage>
</organism>
<evidence type="ECO:0000313" key="1">
    <source>
        <dbReference type="EMBL" id="NML35668.1"/>
    </source>
</evidence>
<accession>A0A848GII0</accession>
<keyword evidence="2" id="KW-1185">Reference proteome</keyword>
<comment type="caution">
    <text evidence="1">The sequence shown here is derived from an EMBL/GenBank/DDBJ whole genome shotgun (WGS) entry which is preliminary data.</text>
</comment>
<dbReference type="EMBL" id="JABBGC010000001">
    <property type="protein sequence ID" value="NML35668.1"/>
    <property type="molecule type" value="Genomic_DNA"/>
</dbReference>
<reference evidence="1 2" key="1">
    <citation type="submission" date="2020-04" db="EMBL/GenBank/DDBJ databases">
        <title>Chitinophaga sp. G-6-1-13 sp. nov., isolated from soil.</title>
        <authorList>
            <person name="Dahal R.H."/>
            <person name="Chaudhary D.K."/>
        </authorList>
    </citation>
    <scope>NUCLEOTIDE SEQUENCE [LARGE SCALE GENOMIC DNA]</scope>
    <source>
        <strain evidence="1 2">G-6-1-13</strain>
    </source>
</reference>
<sequence length="374" mass="42770">MRQQTPLILMVACIGLLLLCYQPLSGQNTFRKYDHWCYRIVTSYVPTNHCVTDRIYDITVLDADKRNAILACSLVHADDSVETLRARYHFVSSDSATWTTWDTDGMAIMAMLYQPILLKVTDHETLTVLGVGAVIDSADRHWQLPAALVKDLRWRIPTSLHMDIDRIFTRQPKKLKPGRRGRTLLGSYRIEAVIPETVTMYSRLIANGDSVQIRESVEYTLLRENSMVDRMADTIIVMDRHRKTGFSAMEVINIQLLPVDTVLPATDTALLRQRILKSPWHRHALLYHYPTKMLTHHAGKIVALQAIKPDDIILQVCKVKNIKLSQQQPERNTTDKTAHEKTDLIVGCGVYVHHRLQSTGTTKRSRPHHQHISC</sequence>
<protein>
    <submittedName>
        <fullName evidence="1">Uncharacterized protein</fullName>
    </submittedName>
</protein>